<feature type="region of interest" description="Disordered" evidence="1">
    <location>
        <begin position="1424"/>
        <end position="1449"/>
    </location>
</feature>
<dbReference type="EMBL" id="BAAABV010000011">
    <property type="protein sequence ID" value="GAA0280199.1"/>
    <property type="molecule type" value="Genomic_DNA"/>
</dbReference>
<dbReference type="NCBIfam" id="NF047832">
    <property type="entry name" value="caspase_w_EACC1"/>
    <property type="match status" value="1"/>
</dbReference>
<evidence type="ECO:0008006" key="6">
    <source>
        <dbReference type="Google" id="ProtNLM"/>
    </source>
</evidence>
<evidence type="ECO:0000313" key="4">
    <source>
        <dbReference type="EMBL" id="GAA0280199.1"/>
    </source>
</evidence>
<feature type="domain" description="Novel STAND NTPase 1" evidence="3">
    <location>
        <begin position="253"/>
        <end position="660"/>
    </location>
</feature>
<evidence type="ECO:0000259" key="3">
    <source>
        <dbReference type="Pfam" id="PF20703"/>
    </source>
</evidence>
<keyword evidence="5" id="KW-1185">Reference proteome</keyword>
<dbReference type="Pfam" id="PF00400">
    <property type="entry name" value="WD40"/>
    <property type="match status" value="2"/>
</dbReference>
<dbReference type="SMART" id="SM00320">
    <property type="entry name" value="WD40"/>
    <property type="match status" value="4"/>
</dbReference>
<dbReference type="InterPro" id="IPR001680">
    <property type="entry name" value="WD40_rpt"/>
</dbReference>
<dbReference type="InterPro" id="IPR027417">
    <property type="entry name" value="P-loop_NTPase"/>
</dbReference>
<dbReference type="InterPro" id="IPR011600">
    <property type="entry name" value="Pept_C14_caspase"/>
</dbReference>
<dbReference type="Pfam" id="PF20703">
    <property type="entry name" value="nSTAND1"/>
    <property type="match status" value="1"/>
</dbReference>
<dbReference type="Proteomes" id="UP001501867">
    <property type="component" value="Unassembled WGS sequence"/>
</dbReference>
<name>A0ABP3EXD0_9ACTN</name>
<feature type="compositionally biased region" description="Basic and acidic residues" evidence="1">
    <location>
        <begin position="1440"/>
        <end position="1449"/>
    </location>
</feature>
<dbReference type="InterPro" id="IPR049052">
    <property type="entry name" value="nSTAND1"/>
</dbReference>
<organism evidence="4 5">
    <name type="scientific">Streptomyces polychromogenes</name>
    <dbReference type="NCBI Taxonomy" id="67342"/>
    <lineage>
        <taxon>Bacteria</taxon>
        <taxon>Bacillati</taxon>
        <taxon>Actinomycetota</taxon>
        <taxon>Actinomycetes</taxon>
        <taxon>Kitasatosporales</taxon>
        <taxon>Streptomycetaceae</taxon>
        <taxon>Streptomyces</taxon>
    </lineage>
</organism>
<proteinExistence type="predicted"/>
<dbReference type="Gene3D" id="2.130.10.10">
    <property type="entry name" value="YVTN repeat-like/Quinoprotein amine dehydrogenase"/>
    <property type="match status" value="3"/>
</dbReference>
<reference evidence="5" key="1">
    <citation type="journal article" date="2019" name="Int. J. Syst. Evol. Microbiol.">
        <title>The Global Catalogue of Microorganisms (GCM) 10K type strain sequencing project: providing services to taxonomists for standard genome sequencing and annotation.</title>
        <authorList>
            <consortium name="The Broad Institute Genomics Platform"/>
            <consortium name="The Broad Institute Genome Sequencing Center for Infectious Disease"/>
            <person name="Wu L."/>
            <person name="Ma J."/>
        </authorList>
    </citation>
    <scope>NUCLEOTIDE SEQUENCE [LARGE SCALE GENOMIC DNA]</scope>
    <source>
        <strain evidence="5">JCM 4505</strain>
    </source>
</reference>
<dbReference type="SUPFAM" id="SSF52540">
    <property type="entry name" value="P-loop containing nucleoside triphosphate hydrolases"/>
    <property type="match status" value="1"/>
</dbReference>
<dbReference type="Gene3D" id="3.40.50.1460">
    <property type="match status" value="1"/>
</dbReference>
<accession>A0ABP3EXD0</accession>
<evidence type="ECO:0000256" key="1">
    <source>
        <dbReference type="SAM" id="MobiDB-lite"/>
    </source>
</evidence>
<dbReference type="PANTHER" id="PTHR19879:SF9">
    <property type="entry name" value="TRANSCRIPTION INITIATION FACTOR TFIID SUBUNIT 5"/>
    <property type="match status" value="1"/>
</dbReference>
<feature type="domain" description="Peptidase C14 caspase" evidence="2">
    <location>
        <begin position="57"/>
        <end position="213"/>
    </location>
</feature>
<comment type="caution">
    <text evidence="4">The sequence shown here is derived from an EMBL/GenBank/DDBJ whole genome shotgun (WGS) entry which is preliminary data.</text>
</comment>
<gene>
    <name evidence="4" type="ORF">GCM10010302_17480</name>
</gene>
<evidence type="ECO:0000313" key="5">
    <source>
        <dbReference type="Proteomes" id="UP001501867"/>
    </source>
</evidence>
<protein>
    <recommendedName>
        <fullName evidence="6">Peptidase C14 caspase domain-containing protein</fullName>
    </recommendedName>
</protein>
<dbReference type="InterPro" id="IPR015943">
    <property type="entry name" value="WD40/YVTN_repeat-like_dom_sf"/>
</dbReference>
<sequence>MSSTDLGLAAPGCHVLLIGSGLSADPEVLPPVPAVHRTLADLATALREHCGVGPGQLTVLEDPPDAETFARAVSDAARAAHDTLLLYYVGHGLVGTHNELRLCTRATTGHPDTLPYNTLGFGQILDLVRRYKPERLITVLDCCHGGRAADDPFTGLRRHYLLPAAARDEAALAPAGATHTVFSGELLALLDEGDPGASAHLTLEDVRRRLAGRGLEPHVQQDSTSAWFALARNKAFVSDSGIVPGPPDTGICPYPGLAPFEESNRRWFHGREQLSRDLAAALTGPGHPGLPLILLGVSGVGKSSLLRAGLLPALRRGASPAGLPLGWEPVLLTPTEHPLDALAQALSAPTRLPAGHLRRLLADEPHAVADLLHRPGLGHAVVVDQFEEAFNLCEDADERTAFIRALAELAALGGTPRGPVAVLLSLTAHSFAACAERPELVRAVTEHQFVVPPLSAPEIRAAVTEPARQEHLRVEAGLLDLILADLGHGPAPGGQELSAPVATSLVHLAQALTATWERRTNGVMTIRGYREAGGIAGAITQSADEVLRGLGPDQRLVAQQLLLRTIRPGRPLEGVPPVRTAVDRDALVRELGSRHTEPLLDRLLRAGLLTQTGRAVQPAHEALLRDWPLMRRWLAADPEWRVRHAQLTDAAAAWRDAGETDADLYRGHTLSRALELTQDRSTLEVGAEVLRFLDASVRRQRSTTRRSRTRRRLLALGATASAVVLAAASVLGWVAHRAQGRADAEAGALRSRQLAASALTLRHVDPPLAARLAVGAERSAPTDESWAALIANSGLRPADSGGRASDLPAATSYAAASDRPVVALASGGGVQLWAVDTRSPLTTLRTRAPVVGLAFSPDGRWILAVADGFLLFWEAAAPGPEPVRKVEVPDGTGFVEAVGFSHDSATVALTGKDSTRLVSVEPAGPARIRTLAGEALRYGAGGRMLTGHDGQGRLLVRRVAQDGTEGPPQLLPGASGPYSEATSVSADGSVMAVRRQDGTAELWSLPGEPRRTGTVASAGAAAAPPALSADGGLLAVPGGEGVQVWDVHGAVPALLGQTSGQGAARMAAFLPDGLRLLVTDAAASRVWDTRALRQPGAIGAAPVAGAAAVAYRPDGQALAVGGADGAVSVRTVTGAVVPVPAGLAAASGQRVQDLAFAHDGHTLMVVRGRGVELWNTTDTGAAGPLALVPGVRAALASGSARLSVRTAHGTVEWWEADPPARPRLLSSVEGTGAASTAPVALAPDGRTGFTGSWWDLTAPSSPRALKPAGSAPAADTVLVSGADGALAAGGGLTGVEAYARPGRAPWTGPGMRGFTPTAVALAPDGALAATGDDRGTIRLWRRTGSGQWRALAELPRRDGRVTALALSASGGLAAAVADGPVLISDLSRSALLSALCTAPPPSGTEAEARWAAYGGRGTLDSACGGTPQRTSLPAAAPPFETHRDGKGIS</sequence>
<dbReference type="SUPFAM" id="SSF82171">
    <property type="entry name" value="DPP6 N-terminal domain-like"/>
    <property type="match status" value="2"/>
</dbReference>
<dbReference type="PANTHER" id="PTHR19879">
    <property type="entry name" value="TRANSCRIPTION INITIATION FACTOR TFIID"/>
    <property type="match status" value="1"/>
</dbReference>
<dbReference type="RefSeq" id="WP_344155100.1">
    <property type="nucleotide sequence ID" value="NZ_BAAABV010000011.1"/>
</dbReference>
<evidence type="ECO:0000259" key="2">
    <source>
        <dbReference type="Pfam" id="PF00656"/>
    </source>
</evidence>
<dbReference type="Pfam" id="PF00656">
    <property type="entry name" value="Peptidase_C14"/>
    <property type="match status" value="1"/>
</dbReference>